<gene>
    <name evidence="9" type="ORF">JZ751_025362</name>
</gene>
<dbReference type="AlphaFoldDB" id="A0A8T2NFB3"/>
<evidence type="ECO:0000259" key="8">
    <source>
        <dbReference type="PROSITE" id="PS51704"/>
    </source>
</evidence>
<feature type="domain" description="GP-PDE" evidence="8">
    <location>
        <begin position="1"/>
        <end position="179"/>
    </location>
</feature>
<evidence type="ECO:0000256" key="2">
    <source>
        <dbReference type="ARBA" id="ARBA00007277"/>
    </source>
</evidence>
<name>A0A8T2NFB3_9TELE</name>
<dbReference type="SUPFAM" id="SSF51695">
    <property type="entry name" value="PLC-like phosphodiesterases"/>
    <property type="match status" value="1"/>
</dbReference>
<dbReference type="EMBL" id="JAFBMS010000062">
    <property type="protein sequence ID" value="KAG9338694.1"/>
    <property type="molecule type" value="Genomic_DNA"/>
</dbReference>
<feature type="non-terminal residue" evidence="9">
    <location>
        <position position="1"/>
    </location>
</feature>
<evidence type="ECO:0000313" key="10">
    <source>
        <dbReference type="Proteomes" id="UP000824540"/>
    </source>
</evidence>
<evidence type="ECO:0000256" key="1">
    <source>
        <dbReference type="ARBA" id="ARBA00004141"/>
    </source>
</evidence>
<evidence type="ECO:0000256" key="3">
    <source>
        <dbReference type="ARBA" id="ARBA00022692"/>
    </source>
</evidence>
<dbReference type="GO" id="GO:0006629">
    <property type="term" value="P:lipid metabolic process"/>
    <property type="evidence" value="ECO:0007669"/>
    <property type="project" value="InterPro"/>
</dbReference>
<organism evidence="9 10">
    <name type="scientific">Albula glossodonta</name>
    <name type="common">roundjaw bonefish</name>
    <dbReference type="NCBI Taxonomy" id="121402"/>
    <lineage>
        <taxon>Eukaryota</taxon>
        <taxon>Metazoa</taxon>
        <taxon>Chordata</taxon>
        <taxon>Craniata</taxon>
        <taxon>Vertebrata</taxon>
        <taxon>Euteleostomi</taxon>
        <taxon>Actinopterygii</taxon>
        <taxon>Neopterygii</taxon>
        <taxon>Teleostei</taxon>
        <taxon>Albuliformes</taxon>
        <taxon>Albulidae</taxon>
        <taxon>Albula</taxon>
    </lineage>
</organism>
<proteinExistence type="inferred from homology"/>
<evidence type="ECO:0000256" key="5">
    <source>
        <dbReference type="ARBA" id="ARBA00022989"/>
    </source>
</evidence>
<dbReference type="GO" id="GO:0008889">
    <property type="term" value="F:glycerophosphodiester phosphodiesterase activity"/>
    <property type="evidence" value="ECO:0007669"/>
    <property type="project" value="TreeGrafter"/>
</dbReference>
<accession>A0A8T2NFB3</accession>
<keyword evidence="4" id="KW-0378">Hydrolase</keyword>
<dbReference type="PROSITE" id="PS51704">
    <property type="entry name" value="GP_PDE"/>
    <property type="match status" value="1"/>
</dbReference>
<evidence type="ECO:0000256" key="4">
    <source>
        <dbReference type="ARBA" id="ARBA00022801"/>
    </source>
</evidence>
<keyword evidence="5" id="KW-1133">Transmembrane helix</keyword>
<dbReference type="PANTHER" id="PTHR23344">
    <property type="entry name" value="GLYCEROPHOSPHORYL DIESTER PHOSPHODIESTERASE"/>
    <property type="match status" value="1"/>
</dbReference>
<dbReference type="GO" id="GO:0016020">
    <property type="term" value="C:membrane"/>
    <property type="evidence" value="ECO:0007669"/>
    <property type="project" value="UniProtKB-SubCell"/>
</dbReference>
<reference evidence="9" key="1">
    <citation type="thesis" date="2021" institute="BYU ScholarsArchive" country="Provo, UT, USA">
        <title>Applications of and Algorithms for Genome Assembly and Genomic Analyses with an Emphasis on Marine Teleosts.</title>
        <authorList>
            <person name="Pickett B.D."/>
        </authorList>
    </citation>
    <scope>NUCLEOTIDE SEQUENCE</scope>
    <source>
        <strain evidence="9">HI-2016</strain>
    </source>
</reference>
<dbReference type="Gene3D" id="3.20.20.190">
    <property type="entry name" value="Phosphatidylinositol (PI) phosphodiesterase"/>
    <property type="match status" value="1"/>
</dbReference>
<keyword evidence="10" id="KW-1185">Reference proteome</keyword>
<comment type="similarity">
    <text evidence="2">Belongs to the glycerophosphoryl diester phosphodiesterase family.</text>
</comment>
<dbReference type="InterPro" id="IPR017946">
    <property type="entry name" value="PLC-like_Pdiesterase_TIM-brl"/>
</dbReference>
<sequence>MEVHFVPFRDPFGTASSLNPDDQVRAQNQTVPTLRDFLDLAAVHGKLVIFDLHRPPSGHPYRDTWINRTLEVLHNESSINSSQVLWLPAEQRDMVQELDPSLQQTSGSKASIEELQENHIVRLNLHYSSMSQEQISKYASVNIGTNLYVISQPWLYSLAWCAGAQSVTTNAPHILRNLRRPLFLM</sequence>
<dbReference type="InterPro" id="IPR030395">
    <property type="entry name" value="GP_PDE_dom"/>
</dbReference>
<evidence type="ECO:0000313" key="9">
    <source>
        <dbReference type="EMBL" id="KAG9338694.1"/>
    </source>
</evidence>
<evidence type="ECO:0000256" key="6">
    <source>
        <dbReference type="ARBA" id="ARBA00023136"/>
    </source>
</evidence>
<protein>
    <recommendedName>
        <fullName evidence="8">GP-PDE domain-containing protein</fullName>
    </recommendedName>
</protein>
<keyword evidence="7" id="KW-0325">Glycoprotein</keyword>
<evidence type="ECO:0000256" key="7">
    <source>
        <dbReference type="ARBA" id="ARBA00023180"/>
    </source>
</evidence>
<keyword evidence="3" id="KW-0812">Transmembrane</keyword>
<dbReference type="OrthoDB" id="1058301at2759"/>
<dbReference type="Proteomes" id="UP000824540">
    <property type="component" value="Unassembled WGS sequence"/>
</dbReference>
<dbReference type="PANTHER" id="PTHR23344:SF13">
    <property type="entry name" value="GLYCEROPHOSPHODIESTER PHOSPHODIESTERASE DOMAIN-CONTAINING PROTEIN 4"/>
    <property type="match status" value="1"/>
</dbReference>
<comment type="caution">
    <text evidence="9">The sequence shown here is derived from an EMBL/GenBank/DDBJ whole genome shotgun (WGS) entry which is preliminary data.</text>
</comment>
<comment type="subcellular location">
    <subcellularLocation>
        <location evidence="1">Membrane</location>
        <topology evidence="1">Multi-pass membrane protein</topology>
    </subcellularLocation>
</comment>
<keyword evidence="6" id="KW-0472">Membrane</keyword>